<dbReference type="InterPro" id="IPR014782">
    <property type="entry name" value="Peptidase_M1_dom"/>
</dbReference>
<evidence type="ECO:0000313" key="2">
    <source>
        <dbReference type="EMBL" id="KFM82331.1"/>
    </source>
</evidence>
<feature type="non-terminal residue" evidence="2">
    <location>
        <position position="36"/>
    </location>
</feature>
<dbReference type="Gene3D" id="1.10.390.10">
    <property type="entry name" value="Neutral Protease Domain 2"/>
    <property type="match status" value="1"/>
</dbReference>
<keyword evidence="3" id="KW-1185">Reference proteome</keyword>
<accession>A0A087UY92</accession>
<name>A0A087UY92_STEMI</name>
<dbReference type="Proteomes" id="UP000054359">
    <property type="component" value="Unassembled WGS sequence"/>
</dbReference>
<dbReference type="InterPro" id="IPR027268">
    <property type="entry name" value="Peptidase_M4/M1_CTD_sf"/>
</dbReference>
<evidence type="ECO:0000313" key="3">
    <source>
        <dbReference type="Proteomes" id="UP000054359"/>
    </source>
</evidence>
<evidence type="ECO:0000259" key="1">
    <source>
        <dbReference type="Pfam" id="PF01433"/>
    </source>
</evidence>
<gene>
    <name evidence="2" type="ORF">X975_14209</name>
</gene>
<proteinExistence type="predicted"/>
<feature type="domain" description="Peptidase M1 membrane alanine aminopeptidase" evidence="1">
    <location>
        <begin position="1"/>
        <end position="36"/>
    </location>
</feature>
<dbReference type="AlphaFoldDB" id="A0A087UY92"/>
<protein>
    <recommendedName>
        <fullName evidence="1">Peptidase M1 membrane alanine aminopeptidase domain-containing protein</fullName>
    </recommendedName>
</protein>
<dbReference type="OrthoDB" id="6337587at2759"/>
<dbReference type="GO" id="GO:0008270">
    <property type="term" value="F:zinc ion binding"/>
    <property type="evidence" value="ECO:0007669"/>
    <property type="project" value="InterPro"/>
</dbReference>
<sequence length="36" mass="3936">MENWGLVTFRLIAVLYNPSETSTNSQGIAASVISHE</sequence>
<dbReference type="GO" id="GO:0008237">
    <property type="term" value="F:metallopeptidase activity"/>
    <property type="evidence" value="ECO:0007669"/>
    <property type="project" value="InterPro"/>
</dbReference>
<dbReference type="Pfam" id="PF01433">
    <property type="entry name" value="Peptidase_M1"/>
    <property type="match status" value="1"/>
</dbReference>
<dbReference type="EMBL" id="KK122252">
    <property type="protein sequence ID" value="KFM82331.1"/>
    <property type="molecule type" value="Genomic_DNA"/>
</dbReference>
<reference evidence="2 3" key="1">
    <citation type="submission" date="2013-11" db="EMBL/GenBank/DDBJ databases">
        <title>Genome sequencing of Stegodyphus mimosarum.</title>
        <authorList>
            <person name="Bechsgaard J."/>
        </authorList>
    </citation>
    <scope>NUCLEOTIDE SEQUENCE [LARGE SCALE GENOMIC DNA]</scope>
</reference>
<organism evidence="2 3">
    <name type="scientific">Stegodyphus mimosarum</name>
    <name type="common">African social velvet spider</name>
    <dbReference type="NCBI Taxonomy" id="407821"/>
    <lineage>
        <taxon>Eukaryota</taxon>
        <taxon>Metazoa</taxon>
        <taxon>Ecdysozoa</taxon>
        <taxon>Arthropoda</taxon>
        <taxon>Chelicerata</taxon>
        <taxon>Arachnida</taxon>
        <taxon>Araneae</taxon>
        <taxon>Araneomorphae</taxon>
        <taxon>Entelegynae</taxon>
        <taxon>Eresoidea</taxon>
        <taxon>Eresidae</taxon>
        <taxon>Stegodyphus</taxon>
    </lineage>
</organism>